<keyword evidence="4" id="KW-0963">Cytoplasm</keyword>
<evidence type="ECO:0000313" key="9">
    <source>
        <dbReference type="EMBL" id="KAF7490558.1"/>
    </source>
</evidence>
<keyword evidence="6" id="KW-0653">Protein transport</keyword>
<dbReference type="SUPFAM" id="SSF48371">
    <property type="entry name" value="ARM repeat"/>
    <property type="match status" value="2"/>
</dbReference>
<dbReference type="InterPro" id="IPR000357">
    <property type="entry name" value="HEAT"/>
</dbReference>
<dbReference type="EnsemblMetazoa" id="SSS_3125s_mrna">
    <property type="protein sequence ID" value="KAF7490558.1"/>
    <property type="gene ID" value="SSS_3125"/>
</dbReference>
<dbReference type="InterPro" id="IPR040122">
    <property type="entry name" value="Importin_beta"/>
</dbReference>
<dbReference type="GO" id="GO:0019825">
    <property type="term" value="F:oxygen binding"/>
    <property type="evidence" value="ECO:0007669"/>
    <property type="project" value="InterPro"/>
</dbReference>
<dbReference type="Proteomes" id="UP000070412">
    <property type="component" value="Unassembled WGS sequence"/>
</dbReference>
<dbReference type="EMBL" id="WVUK01000062">
    <property type="protein sequence ID" value="KAF7490558.1"/>
    <property type="molecule type" value="Genomic_DNA"/>
</dbReference>
<dbReference type="Gene3D" id="1.25.10.10">
    <property type="entry name" value="Leucine-rich Repeat Variant"/>
    <property type="match status" value="1"/>
</dbReference>
<dbReference type="PANTHER" id="PTHR10527">
    <property type="entry name" value="IMPORTIN BETA"/>
    <property type="match status" value="1"/>
</dbReference>
<dbReference type="Pfam" id="PF18808">
    <property type="entry name" value="Importin_rep_4"/>
    <property type="match status" value="1"/>
</dbReference>
<evidence type="ECO:0000256" key="5">
    <source>
        <dbReference type="ARBA" id="ARBA00022737"/>
    </source>
</evidence>
<reference evidence="9" key="2">
    <citation type="submission" date="2020-01" db="EMBL/GenBank/DDBJ databases">
        <authorList>
            <person name="Korhonen P.K.K."/>
            <person name="Guangxu M.G."/>
            <person name="Wang T.W."/>
            <person name="Stroehlein A.J.S."/>
            <person name="Young N.D."/>
            <person name="Ang C.-S.A."/>
            <person name="Fernando D.W.F."/>
            <person name="Lu H.L."/>
            <person name="Taylor S.T."/>
            <person name="Ehtesham M.E.M."/>
            <person name="Najaraj S.H.N."/>
            <person name="Harsha G.H.G."/>
            <person name="Madugundu A.M."/>
            <person name="Renuse S.R."/>
            <person name="Holt D.H."/>
            <person name="Pandey A.P."/>
            <person name="Papenfuss A.P."/>
            <person name="Gasser R.B.G."/>
            <person name="Fischer K.F."/>
        </authorList>
    </citation>
    <scope>NUCLEOTIDE SEQUENCE</scope>
    <source>
        <strain evidence="9">SSS_KF_BRIS2020</strain>
    </source>
</reference>
<reference evidence="10" key="3">
    <citation type="submission" date="2022-06" db="UniProtKB">
        <authorList>
            <consortium name="EnsemblMetazoa"/>
        </authorList>
    </citation>
    <scope>IDENTIFICATION</scope>
</reference>
<evidence type="ECO:0000256" key="6">
    <source>
        <dbReference type="ARBA" id="ARBA00022927"/>
    </source>
</evidence>
<dbReference type="InterPro" id="IPR041389">
    <property type="entry name" value="Importin_rep_6"/>
</dbReference>
<keyword evidence="5" id="KW-0677">Repeat</keyword>
<dbReference type="InterPro" id="IPR057672">
    <property type="entry name" value="TPR_IPO4/5"/>
</dbReference>
<feature type="domain" description="IPO4/5-like TPR repeats" evidence="8">
    <location>
        <begin position="103"/>
        <end position="262"/>
    </location>
</feature>
<evidence type="ECO:0000256" key="7">
    <source>
        <dbReference type="ARBA" id="ARBA00023242"/>
    </source>
</evidence>
<evidence type="ECO:0000256" key="4">
    <source>
        <dbReference type="ARBA" id="ARBA00022490"/>
    </source>
</evidence>
<evidence type="ECO:0000313" key="10">
    <source>
        <dbReference type="EnsemblMetazoa" id="KAF7490558.1"/>
    </source>
</evidence>
<dbReference type="GO" id="GO:0020037">
    <property type="term" value="F:heme binding"/>
    <property type="evidence" value="ECO:0007669"/>
    <property type="project" value="InterPro"/>
</dbReference>
<dbReference type="AlphaFoldDB" id="A0A834VE88"/>
<dbReference type="InterPro" id="IPR011989">
    <property type="entry name" value="ARM-like"/>
</dbReference>
<keyword evidence="11" id="KW-1185">Reference proteome</keyword>
<dbReference type="GO" id="GO:0006606">
    <property type="term" value="P:protein import into nucleus"/>
    <property type="evidence" value="ECO:0007669"/>
    <property type="project" value="InterPro"/>
</dbReference>
<dbReference type="PROSITE" id="PS00208">
    <property type="entry name" value="PLANT_GLOBIN"/>
    <property type="match status" value="1"/>
</dbReference>
<evidence type="ECO:0000256" key="3">
    <source>
        <dbReference type="ARBA" id="ARBA00022448"/>
    </source>
</evidence>
<dbReference type="InterPro" id="IPR041653">
    <property type="entry name" value="Importin_rep_4"/>
</dbReference>
<dbReference type="InterPro" id="IPR019824">
    <property type="entry name" value="Leghaemoglobin_Fe_BS"/>
</dbReference>
<name>A0A834VE88_SARSC</name>
<sequence>MDELTEFNQLLGNLLNTDTEIRQKSEKIYENIPLKNRIHLLFLITSDDTKAEEFRHFSAILLRRLLFKCSLTELSKHMDSNYLDQLKNSILVLIQKENLSIVLRRKISDIIAELAPKFIDDEKNQWPELMNFIYTAANSSNIELEECCLLFYFTPNSTSPSIFCNEQSKCLDFIHKMLYKCATENTNDQVKLSSIKALTAFIQYNYEDKSILKSMDEPIMLVLQITNVLTDCDNEQPLLSLIELAEKCPMVLKKNFNPMMQLCMKLITNQEYSPKIRHSAIEIVVCFAENAPATFRKQGSSFFIPLVSQLLMMMTEIEYDEEWPQSEEDDDDDDSNESHIVGETALDRLACSLGGKIVFPLAINIISQMMNNAKWEQRNAALMAISCLGEGCKKQMIPLLDKIVTAVLPFCGDPHPRVRYSVCVALGQMASDFAPMFQQQFHDKFIPSMLHLLNDNQNPRVQAHAGAAFVNFFEEAKQKVVVNYANSIIDKFEEILKLKIDELMKNGKKLVLEQIVVSIASFADLFQGMFIEYYDRLMPYLKFIIENAVHKNLRLLRGKAIECASLMGFAVGSEKFCNDASQIMNLLLISQTGELVLEDDDPQLSYMITSWVRICKLLGPKFEPYLPMVMPQVLKTASMKVEMALIEGDLDQNCENDGDWKFFELNDDENFGIRVSSLDDKATACEMLVCYARELKHGFVNYLEETVKILVPLLKYYLHEGVRTAAAQSLPYLLECAKIRGESYLFEIWNYILPNLLAVLDKESEKDVLTDMLVSLSDCISTLGRSSFNEQQMEALIKILDFHFNELFQRFRERQEKRNDEDYDDEVEDTLNDEDDDDVFILTKLVDVLHSLFEAYGENFLPCFNLLLKHIVNLATSDKPVAYQQWAVCVVDDLIEFTGSKCVEYENFFLPLLVNNLKSQHAELRQAAAYGFGVLAKHGGKNFEKILSENVPTLMAIIQAPNSRNDENIYATENAISAITKIMEFNGGMVDIDSLLPCWLGWLPIWEDEEEVIHVYSFLYQLLERNHPLIIGHENCNVPHIVSIILEVFARTVIDHASDLGQKLISYIKFVNLDESITSKFSAEQQQALKQIANL</sequence>
<keyword evidence="3" id="KW-0813">Transport</keyword>
<dbReference type="GO" id="GO:0005634">
    <property type="term" value="C:nucleus"/>
    <property type="evidence" value="ECO:0007669"/>
    <property type="project" value="UniProtKB-SubCell"/>
</dbReference>
<evidence type="ECO:0000259" key="8">
    <source>
        <dbReference type="Pfam" id="PF25780"/>
    </source>
</evidence>
<dbReference type="Pfam" id="PF25780">
    <property type="entry name" value="TPR_IPO5"/>
    <property type="match status" value="1"/>
</dbReference>
<dbReference type="Pfam" id="PF18829">
    <property type="entry name" value="Importin_rep_6"/>
    <property type="match status" value="1"/>
</dbReference>
<proteinExistence type="predicted"/>
<protein>
    <submittedName>
        <fullName evidence="9">Importin-5</fullName>
    </submittedName>
</protein>
<accession>A0A834VE88</accession>
<comment type="subcellular location">
    <subcellularLocation>
        <location evidence="2">Cytoplasm</location>
    </subcellularLocation>
    <subcellularLocation>
        <location evidence="1">Nucleus</location>
    </subcellularLocation>
</comment>
<evidence type="ECO:0000256" key="2">
    <source>
        <dbReference type="ARBA" id="ARBA00004496"/>
    </source>
</evidence>
<keyword evidence="7" id="KW-0539">Nucleus</keyword>
<dbReference type="GO" id="GO:0005737">
    <property type="term" value="C:cytoplasm"/>
    <property type="evidence" value="ECO:0007669"/>
    <property type="project" value="UniProtKB-SubCell"/>
</dbReference>
<evidence type="ECO:0000256" key="1">
    <source>
        <dbReference type="ARBA" id="ARBA00004123"/>
    </source>
</evidence>
<reference evidence="11" key="1">
    <citation type="journal article" date="2020" name="PLoS Negl. Trop. Dis.">
        <title>High-quality nuclear genome for Sarcoptes scabiei-A critical resource for a neglected parasite.</title>
        <authorList>
            <person name="Korhonen P.K."/>
            <person name="Gasser R.B."/>
            <person name="Ma G."/>
            <person name="Wang T."/>
            <person name="Stroehlein A.J."/>
            <person name="Young N.D."/>
            <person name="Ang C.S."/>
            <person name="Fernando D.D."/>
            <person name="Lu H.C."/>
            <person name="Taylor S."/>
            <person name="Reynolds S.L."/>
            <person name="Mofiz E."/>
            <person name="Najaraj S.H."/>
            <person name="Gowda H."/>
            <person name="Madugundu A."/>
            <person name="Renuse S."/>
            <person name="Holt D."/>
            <person name="Pandey A."/>
            <person name="Papenfuss A.T."/>
            <person name="Fischer K."/>
        </authorList>
    </citation>
    <scope>NUCLEOTIDE SEQUENCE [LARGE SCALE GENOMIC DNA]</scope>
</reference>
<dbReference type="InterPro" id="IPR016024">
    <property type="entry name" value="ARM-type_fold"/>
</dbReference>
<evidence type="ECO:0000313" key="11">
    <source>
        <dbReference type="Proteomes" id="UP000070412"/>
    </source>
</evidence>
<dbReference type="Pfam" id="PF13513">
    <property type="entry name" value="HEAT_EZ"/>
    <property type="match status" value="1"/>
</dbReference>
<dbReference type="OrthoDB" id="543373at2759"/>
<gene>
    <name evidence="9" type="ORF">SSS_3125</name>
</gene>
<dbReference type="Pfam" id="PF02985">
    <property type="entry name" value="HEAT"/>
    <property type="match status" value="1"/>
</dbReference>
<organism evidence="9">
    <name type="scientific">Sarcoptes scabiei</name>
    <name type="common">Itch mite</name>
    <name type="synonym">Acarus scabiei</name>
    <dbReference type="NCBI Taxonomy" id="52283"/>
    <lineage>
        <taxon>Eukaryota</taxon>
        <taxon>Metazoa</taxon>
        <taxon>Ecdysozoa</taxon>
        <taxon>Arthropoda</taxon>
        <taxon>Chelicerata</taxon>
        <taxon>Arachnida</taxon>
        <taxon>Acari</taxon>
        <taxon>Acariformes</taxon>
        <taxon>Sarcoptiformes</taxon>
        <taxon>Astigmata</taxon>
        <taxon>Psoroptidia</taxon>
        <taxon>Sarcoptoidea</taxon>
        <taxon>Sarcoptidae</taxon>
        <taxon>Sarcoptinae</taxon>
        <taxon>Sarcoptes</taxon>
    </lineage>
</organism>